<dbReference type="AlphaFoldDB" id="A0AAN8Y1V5"/>
<reference evidence="1 2" key="1">
    <citation type="submission" date="2024-02" db="EMBL/GenBank/DDBJ databases">
        <title>de novo genome assembly of Solanum bulbocastanum strain 11H21.</title>
        <authorList>
            <person name="Hosaka A.J."/>
        </authorList>
    </citation>
    <scope>NUCLEOTIDE SEQUENCE [LARGE SCALE GENOMIC DNA]</scope>
    <source>
        <tissue evidence="1">Young leaves</tissue>
    </source>
</reference>
<sequence length="71" mass="8109">MCFYSEDLPKSNINNLVFPLVFEELFSVKHHGTGGKRRVKFFFNSFASSSTSKSSNSFYCVFFLIIQGLVI</sequence>
<evidence type="ECO:0000313" key="2">
    <source>
        <dbReference type="Proteomes" id="UP001371456"/>
    </source>
</evidence>
<accession>A0AAN8Y1V5</accession>
<protein>
    <submittedName>
        <fullName evidence="1">Uncharacterized protein</fullName>
    </submittedName>
</protein>
<dbReference type="EMBL" id="JBANQN010000011">
    <property type="protein sequence ID" value="KAK6776111.1"/>
    <property type="molecule type" value="Genomic_DNA"/>
</dbReference>
<keyword evidence="2" id="KW-1185">Reference proteome</keyword>
<evidence type="ECO:0000313" key="1">
    <source>
        <dbReference type="EMBL" id="KAK6776111.1"/>
    </source>
</evidence>
<organism evidence="1 2">
    <name type="scientific">Solanum bulbocastanum</name>
    <name type="common">Wild potato</name>
    <dbReference type="NCBI Taxonomy" id="147425"/>
    <lineage>
        <taxon>Eukaryota</taxon>
        <taxon>Viridiplantae</taxon>
        <taxon>Streptophyta</taxon>
        <taxon>Embryophyta</taxon>
        <taxon>Tracheophyta</taxon>
        <taxon>Spermatophyta</taxon>
        <taxon>Magnoliopsida</taxon>
        <taxon>eudicotyledons</taxon>
        <taxon>Gunneridae</taxon>
        <taxon>Pentapetalae</taxon>
        <taxon>asterids</taxon>
        <taxon>lamiids</taxon>
        <taxon>Solanales</taxon>
        <taxon>Solanaceae</taxon>
        <taxon>Solanoideae</taxon>
        <taxon>Solaneae</taxon>
        <taxon>Solanum</taxon>
    </lineage>
</organism>
<comment type="caution">
    <text evidence="1">The sequence shown here is derived from an EMBL/GenBank/DDBJ whole genome shotgun (WGS) entry which is preliminary data.</text>
</comment>
<proteinExistence type="predicted"/>
<dbReference type="Proteomes" id="UP001371456">
    <property type="component" value="Unassembled WGS sequence"/>
</dbReference>
<gene>
    <name evidence="1" type="ORF">RDI58_027112</name>
</gene>
<name>A0AAN8Y1V5_SOLBU</name>